<accession>A0A3N4YRD2</accession>
<name>A0A3N4YRD2_9MICO</name>
<dbReference type="InterPro" id="IPR036265">
    <property type="entry name" value="HIT-like_sf"/>
</dbReference>
<feature type="binding site" evidence="3">
    <location>
        <position position="104"/>
    </location>
    <ligand>
        <name>substrate</name>
    </ligand>
</feature>
<feature type="active site" description="Tele-AMP-histidine intermediate" evidence="2">
    <location>
        <position position="174"/>
    </location>
</feature>
<evidence type="ECO:0000256" key="1">
    <source>
        <dbReference type="ARBA" id="ARBA00022741"/>
    </source>
</evidence>
<evidence type="ECO:0000256" key="5">
    <source>
        <dbReference type="SAM" id="MobiDB-lite"/>
    </source>
</evidence>
<dbReference type="SUPFAM" id="SSF54197">
    <property type="entry name" value="HIT-like"/>
    <property type="match status" value="1"/>
</dbReference>
<proteinExistence type="predicted"/>
<dbReference type="Proteomes" id="UP000280501">
    <property type="component" value="Unassembled WGS sequence"/>
</dbReference>
<evidence type="ECO:0000313" key="8">
    <source>
        <dbReference type="Proteomes" id="UP000280501"/>
    </source>
</evidence>
<evidence type="ECO:0000256" key="3">
    <source>
        <dbReference type="PIRSR" id="PIRSR639383-2"/>
    </source>
</evidence>
<dbReference type="AlphaFoldDB" id="A0A3N4YRD2"/>
<dbReference type="PANTHER" id="PTHR42997:SF1">
    <property type="entry name" value="AP-4-A PHOSPHORYLASE"/>
    <property type="match status" value="1"/>
</dbReference>
<reference evidence="7 8" key="1">
    <citation type="submission" date="2018-11" db="EMBL/GenBank/DDBJ databases">
        <title>Sequencing the genomes of 1000 actinobacteria strains.</title>
        <authorList>
            <person name="Klenk H.-P."/>
        </authorList>
    </citation>
    <scope>NUCLEOTIDE SEQUENCE [LARGE SCALE GENOMIC DNA]</scope>
    <source>
        <strain evidence="7 8">DSM 15700</strain>
    </source>
</reference>
<dbReference type="GO" id="GO:0016779">
    <property type="term" value="F:nucleotidyltransferase activity"/>
    <property type="evidence" value="ECO:0007669"/>
    <property type="project" value="UniProtKB-KW"/>
</dbReference>
<dbReference type="Pfam" id="PF01230">
    <property type="entry name" value="HIT"/>
    <property type="match status" value="1"/>
</dbReference>
<dbReference type="InterPro" id="IPR011146">
    <property type="entry name" value="HIT-like"/>
</dbReference>
<feature type="binding site" evidence="3">
    <location>
        <position position="176"/>
    </location>
    <ligand>
        <name>substrate</name>
    </ligand>
</feature>
<dbReference type="GO" id="GO:0000166">
    <property type="term" value="F:nucleotide binding"/>
    <property type="evidence" value="ECO:0007669"/>
    <property type="project" value="UniProtKB-KW"/>
</dbReference>
<feature type="compositionally biased region" description="Low complexity" evidence="5">
    <location>
        <begin position="1"/>
        <end position="23"/>
    </location>
</feature>
<dbReference type="CDD" id="cd01275">
    <property type="entry name" value="FHIT"/>
    <property type="match status" value="1"/>
</dbReference>
<keyword evidence="7" id="KW-0548">Nucleotidyltransferase</keyword>
<evidence type="ECO:0000256" key="2">
    <source>
        <dbReference type="PIRSR" id="PIRSR639383-1"/>
    </source>
</evidence>
<organism evidence="7 8">
    <name type="scientific">Myceligenerans xiligouense</name>
    <dbReference type="NCBI Taxonomy" id="253184"/>
    <lineage>
        <taxon>Bacteria</taxon>
        <taxon>Bacillati</taxon>
        <taxon>Actinomycetota</taxon>
        <taxon>Actinomycetes</taxon>
        <taxon>Micrococcales</taxon>
        <taxon>Promicromonosporaceae</taxon>
        <taxon>Myceligenerans</taxon>
    </lineage>
</organism>
<evidence type="ECO:0000256" key="4">
    <source>
        <dbReference type="PROSITE-ProRule" id="PRU00464"/>
    </source>
</evidence>
<dbReference type="InterPro" id="IPR052908">
    <property type="entry name" value="AP-4-A_phosphorylase"/>
</dbReference>
<keyword evidence="1" id="KW-0547">Nucleotide-binding</keyword>
<comment type="caution">
    <text evidence="7">The sequence shown here is derived from an EMBL/GenBank/DDBJ whole genome shotgun (WGS) entry which is preliminary data.</text>
</comment>
<feature type="short sequence motif" description="Histidine triad motif" evidence="4">
    <location>
        <begin position="172"/>
        <end position="176"/>
    </location>
</feature>
<dbReference type="InterPro" id="IPR039383">
    <property type="entry name" value="FHIT"/>
</dbReference>
<evidence type="ECO:0000313" key="7">
    <source>
        <dbReference type="EMBL" id="RPF21070.1"/>
    </source>
</evidence>
<feature type="region of interest" description="Disordered" evidence="5">
    <location>
        <begin position="1"/>
        <end position="51"/>
    </location>
</feature>
<sequence>MGRGVTADDGATPGADGSTGPAAAPGPSPAGPSDPVVVDEPGAFGPPEDHYQRLWNPHRLVYIGGEAKPADGSEQRCPFCRIPRGDDEQGLVVARGERCYVVLNLYPYNSGHMMVLPYRHVSDYTDLDDAETVELAAMTQAAMRTARAAYAPAGFNLGVNQGEVAGAGIAAHLHQHVVPRWPGDSNFLPVVAQTKSLPELLSDTRRRLADAWPGPDPRAVPRHT</sequence>
<gene>
    <name evidence="7" type="ORF">EDD34_1688</name>
</gene>
<dbReference type="PANTHER" id="PTHR42997">
    <property type="entry name" value="HIT FAMILY HYDROLASE"/>
    <property type="match status" value="1"/>
</dbReference>
<dbReference type="EMBL" id="RKQZ01000001">
    <property type="protein sequence ID" value="RPF21070.1"/>
    <property type="molecule type" value="Genomic_DNA"/>
</dbReference>
<keyword evidence="7" id="KW-0808">Transferase</keyword>
<dbReference type="Gene3D" id="3.30.428.10">
    <property type="entry name" value="HIT-like"/>
    <property type="match status" value="1"/>
</dbReference>
<evidence type="ECO:0000259" key="6">
    <source>
        <dbReference type="PROSITE" id="PS51084"/>
    </source>
</evidence>
<feature type="domain" description="HIT" evidence="6">
    <location>
        <begin position="78"/>
        <end position="187"/>
    </location>
</feature>
<dbReference type="PROSITE" id="PS51084">
    <property type="entry name" value="HIT_2"/>
    <property type="match status" value="1"/>
</dbReference>
<protein>
    <submittedName>
        <fullName evidence="7">ATP adenylyltransferase</fullName>
    </submittedName>
</protein>
<keyword evidence="8" id="KW-1185">Reference proteome</keyword>